<dbReference type="AlphaFoldDB" id="A0A178ZZ39"/>
<dbReference type="InterPro" id="IPR007568">
    <property type="entry name" value="RTA1"/>
</dbReference>
<dbReference type="Proteomes" id="UP000078343">
    <property type="component" value="Unassembled WGS sequence"/>
</dbReference>
<feature type="transmembrane region" description="Helical" evidence="5">
    <location>
        <begin position="172"/>
        <end position="190"/>
    </location>
</feature>
<organism evidence="6 7">
    <name type="scientific">Fonsecaea erecta</name>
    <dbReference type="NCBI Taxonomy" id="1367422"/>
    <lineage>
        <taxon>Eukaryota</taxon>
        <taxon>Fungi</taxon>
        <taxon>Dikarya</taxon>
        <taxon>Ascomycota</taxon>
        <taxon>Pezizomycotina</taxon>
        <taxon>Eurotiomycetes</taxon>
        <taxon>Chaetothyriomycetidae</taxon>
        <taxon>Chaetothyriales</taxon>
        <taxon>Herpotrichiellaceae</taxon>
        <taxon>Fonsecaea</taxon>
    </lineage>
</organism>
<name>A0A178ZZ39_9EURO</name>
<dbReference type="PANTHER" id="PTHR31465:SF13">
    <property type="entry name" value="RTA1 DOMAIN PROTEIN-RELATED"/>
    <property type="match status" value="1"/>
</dbReference>
<dbReference type="EMBL" id="LVYI01000001">
    <property type="protein sequence ID" value="OAP64581.1"/>
    <property type="molecule type" value="Genomic_DNA"/>
</dbReference>
<comment type="subcellular location">
    <subcellularLocation>
        <location evidence="1">Membrane</location>
        <topology evidence="1">Multi-pass membrane protein</topology>
    </subcellularLocation>
</comment>
<proteinExistence type="predicted"/>
<reference evidence="6 7" key="1">
    <citation type="submission" date="2016-04" db="EMBL/GenBank/DDBJ databases">
        <title>Draft genome of Fonsecaea erecta CBS 125763.</title>
        <authorList>
            <person name="Weiss V.A."/>
            <person name="Vicente V.A."/>
            <person name="Raittz R.T."/>
            <person name="Moreno L.F."/>
            <person name="De Souza E.M."/>
            <person name="Pedrosa F.O."/>
            <person name="Steffens M.B."/>
            <person name="Faoro H."/>
            <person name="Tadra-Sfeir M.Z."/>
            <person name="Najafzadeh M.J."/>
            <person name="Felipe M.S."/>
            <person name="Teixeira M."/>
            <person name="Sun J."/>
            <person name="Xi L."/>
            <person name="Gomes R."/>
            <person name="De Azevedo C.M."/>
            <person name="Salgado C.G."/>
            <person name="Da Silva M.B."/>
            <person name="Nascimento M.F."/>
            <person name="Queiroz-Telles F."/>
            <person name="Attili D.S."/>
            <person name="Gorbushina A."/>
        </authorList>
    </citation>
    <scope>NUCLEOTIDE SEQUENCE [LARGE SCALE GENOMIC DNA]</scope>
    <source>
        <strain evidence="6 7">CBS 125763</strain>
    </source>
</reference>
<dbReference type="PANTHER" id="PTHR31465">
    <property type="entry name" value="PROTEIN RTA1-RELATED"/>
    <property type="match status" value="1"/>
</dbReference>
<feature type="transmembrane region" description="Helical" evidence="5">
    <location>
        <begin position="27"/>
        <end position="50"/>
    </location>
</feature>
<gene>
    <name evidence="6" type="ORF">AYL99_00553</name>
</gene>
<keyword evidence="7" id="KW-1185">Reference proteome</keyword>
<feature type="transmembrane region" description="Helical" evidence="5">
    <location>
        <begin position="104"/>
        <end position="123"/>
    </location>
</feature>
<evidence type="ECO:0000256" key="5">
    <source>
        <dbReference type="SAM" id="Phobius"/>
    </source>
</evidence>
<comment type="caution">
    <text evidence="6">The sequence shown here is derived from an EMBL/GenBank/DDBJ whole genome shotgun (WGS) entry which is preliminary data.</text>
</comment>
<evidence type="ECO:0000256" key="3">
    <source>
        <dbReference type="ARBA" id="ARBA00022989"/>
    </source>
</evidence>
<keyword evidence="4 5" id="KW-0472">Membrane</keyword>
<evidence type="ECO:0000256" key="4">
    <source>
        <dbReference type="ARBA" id="ARBA00023136"/>
    </source>
</evidence>
<feature type="transmembrane region" description="Helical" evidence="5">
    <location>
        <begin position="135"/>
        <end position="152"/>
    </location>
</feature>
<evidence type="ECO:0000313" key="6">
    <source>
        <dbReference type="EMBL" id="OAP64581.1"/>
    </source>
</evidence>
<keyword evidence="2 5" id="KW-0812">Transmembrane</keyword>
<dbReference type="RefSeq" id="XP_018697948.1">
    <property type="nucleotide sequence ID" value="XM_018832069.1"/>
</dbReference>
<sequence length="210" mass="23364">MTAGFICREVAAHYQAADGQGRPVQGLFYSAVPVFTLPLFKFLLCSSIIADLLPRLNPTISYIIIWTFFSAVISCTAQGASTYFNPDATQGTVRSALALLKASLFLQLVPNGASVCVLLHLLFRQDSNAVRCRTLLLSLFVLMALVFLRNAFRTIQLFVSARSPLWTDEVYFWVFEGCVMLCYTVLFHALHPGKFAHMGVGDCYRGRRCS</sequence>
<evidence type="ECO:0000313" key="7">
    <source>
        <dbReference type="Proteomes" id="UP000078343"/>
    </source>
</evidence>
<dbReference type="GeneID" id="30004723"/>
<accession>A0A178ZZ39</accession>
<keyword evidence="3 5" id="KW-1133">Transmembrane helix</keyword>
<dbReference type="OrthoDB" id="3358017at2759"/>
<protein>
    <submittedName>
        <fullName evidence="6">Uncharacterized protein</fullName>
    </submittedName>
</protein>
<dbReference type="Pfam" id="PF04479">
    <property type="entry name" value="RTA1"/>
    <property type="match status" value="1"/>
</dbReference>
<evidence type="ECO:0000256" key="2">
    <source>
        <dbReference type="ARBA" id="ARBA00022692"/>
    </source>
</evidence>
<evidence type="ECO:0000256" key="1">
    <source>
        <dbReference type="ARBA" id="ARBA00004141"/>
    </source>
</evidence>
<dbReference type="GO" id="GO:0016020">
    <property type="term" value="C:membrane"/>
    <property type="evidence" value="ECO:0007669"/>
    <property type="project" value="UniProtKB-SubCell"/>
</dbReference>
<feature type="transmembrane region" description="Helical" evidence="5">
    <location>
        <begin position="62"/>
        <end position="84"/>
    </location>
</feature>